<evidence type="ECO:0000313" key="3">
    <source>
        <dbReference type="Proteomes" id="UP000078559"/>
    </source>
</evidence>
<accession>A0A194VMF0</accession>
<dbReference type="GO" id="GO:0003677">
    <property type="term" value="F:DNA binding"/>
    <property type="evidence" value="ECO:0007669"/>
    <property type="project" value="InterPro"/>
</dbReference>
<dbReference type="AlphaFoldDB" id="A0A194VMF0"/>
<feature type="compositionally biased region" description="Polar residues" evidence="1">
    <location>
        <begin position="98"/>
        <end position="112"/>
    </location>
</feature>
<keyword evidence="3" id="KW-1185">Reference proteome</keyword>
<dbReference type="SUPFAM" id="SSF55455">
    <property type="entry name" value="SRF-like"/>
    <property type="match status" value="1"/>
</dbReference>
<sequence length="137" mass="15233">MKHVHRVKKSWLQRKGGIMKKADEIRDKFNARVAVLIERNGVLYAYLSHDDFLKTLPGKLDASNRVTPDHYITVAQQKPDGAVGALSPLAQADKFDVMSTSPESQTRTSLVQSPPKGVAKRSSKPVIQRTYFDGVSI</sequence>
<dbReference type="GO" id="GO:0045944">
    <property type="term" value="P:positive regulation of transcription by RNA polymerase II"/>
    <property type="evidence" value="ECO:0007669"/>
    <property type="project" value="UniProtKB-ARBA"/>
</dbReference>
<dbReference type="EMBL" id="CM003098">
    <property type="protein sequence ID" value="KUI65133.1"/>
    <property type="molecule type" value="Genomic_DNA"/>
</dbReference>
<reference evidence="2" key="1">
    <citation type="submission" date="2014-12" db="EMBL/GenBank/DDBJ databases">
        <title>Genome Sequence of Valsa Canker Pathogens Uncovers a Specific Adaption of Colonization on Woody Bark.</title>
        <authorList>
            <person name="Yin Z."/>
            <person name="Liu H."/>
            <person name="Gao X."/>
            <person name="Li Z."/>
            <person name="Song N."/>
            <person name="Ke X."/>
            <person name="Dai Q."/>
            <person name="Wu Y."/>
            <person name="Sun Y."/>
            <person name="Xu J.-R."/>
            <person name="Kang Z.K."/>
            <person name="Wang L."/>
            <person name="Huang L."/>
        </authorList>
    </citation>
    <scope>NUCLEOTIDE SEQUENCE [LARGE SCALE GENOMIC DNA]</scope>
    <source>
        <strain evidence="2">03-8</strain>
    </source>
</reference>
<dbReference type="Proteomes" id="UP000078559">
    <property type="component" value="Chromosome 1"/>
</dbReference>
<proteinExistence type="predicted"/>
<protein>
    <submittedName>
        <fullName evidence="2">Uncharacterized protein</fullName>
    </submittedName>
</protein>
<evidence type="ECO:0000313" key="2">
    <source>
        <dbReference type="EMBL" id="KUI65133.1"/>
    </source>
</evidence>
<dbReference type="OrthoDB" id="4776285at2759"/>
<organism evidence="2 3">
    <name type="scientific">Cytospora mali</name>
    <name type="common">Apple Valsa canker fungus</name>
    <name type="synonym">Valsa mali</name>
    <dbReference type="NCBI Taxonomy" id="578113"/>
    <lineage>
        <taxon>Eukaryota</taxon>
        <taxon>Fungi</taxon>
        <taxon>Dikarya</taxon>
        <taxon>Ascomycota</taxon>
        <taxon>Pezizomycotina</taxon>
        <taxon>Sordariomycetes</taxon>
        <taxon>Sordariomycetidae</taxon>
        <taxon>Diaporthales</taxon>
        <taxon>Cytosporaceae</taxon>
        <taxon>Cytospora</taxon>
    </lineage>
</organism>
<feature type="region of interest" description="Disordered" evidence="1">
    <location>
        <begin position="96"/>
        <end position="123"/>
    </location>
</feature>
<name>A0A194VMF0_CYTMA</name>
<dbReference type="GO" id="GO:0046983">
    <property type="term" value="F:protein dimerization activity"/>
    <property type="evidence" value="ECO:0007669"/>
    <property type="project" value="InterPro"/>
</dbReference>
<evidence type="ECO:0000256" key="1">
    <source>
        <dbReference type="SAM" id="MobiDB-lite"/>
    </source>
</evidence>
<gene>
    <name evidence="2" type="ORF">VM1G_00666</name>
</gene>
<dbReference type="InterPro" id="IPR036879">
    <property type="entry name" value="TF_MADSbox_sf"/>
</dbReference>